<dbReference type="EMBL" id="BHZD01000001">
    <property type="protein sequence ID" value="GCD43187.1"/>
    <property type="molecule type" value="Genomic_DNA"/>
</dbReference>
<protein>
    <recommendedName>
        <fullName evidence="4">Lactococcin 972 family bacteriocin</fullName>
    </recommendedName>
</protein>
<dbReference type="AlphaFoldDB" id="A0A401W1J8"/>
<comment type="caution">
    <text evidence="2">The sequence shown here is derived from an EMBL/GenBank/DDBJ whole genome shotgun (WGS) entry which is preliminary data.</text>
</comment>
<evidence type="ECO:0008006" key="4">
    <source>
        <dbReference type="Google" id="ProtNLM"/>
    </source>
</evidence>
<evidence type="ECO:0000313" key="3">
    <source>
        <dbReference type="Proteomes" id="UP000286746"/>
    </source>
</evidence>
<gene>
    <name evidence="2" type="ORF">GKJPGBOP_02867</name>
</gene>
<feature type="chain" id="PRO_5019580458" description="Lactococcin 972 family bacteriocin" evidence="1">
    <location>
        <begin position="29"/>
        <end position="120"/>
    </location>
</feature>
<sequence>MPTRKKITKIGAATIAAAALLTASPAFAKDVDSKTNGVHAWSYGKNSQVAVKDTVADGWWVYALFQRQKSSTNIQLSNKQGAGKTTYSDNYPNNLITAIRGVVQQDWAPDWYGPTVATGR</sequence>
<dbReference type="RefSeq" id="WP_125054372.1">
    <property type="nucleotide sequence ID" value="NZ_BHZD01000001.1"/>
</dbReference>
<keyword evidence="1" id="KW-0732">Signal</keyword>
<proteinExistence type="predicted"/>
<name>A0A401W1J8_STREY</name>
<evidence type="ECO:0000313" key="2">
    <source>
        <dbReference type="EMBL" id="GCD43187.1"/>
    </source>
</evidence>
<organism evidence="2 3">
    <name type="scientific">Streptomyces paromomycinus</name>
    <name type="common">Streptomyces rimosus subsp. paromomycinus</name>
    <dbReference type="NCBI Taxonomy" id="92743"/>
    <lineage>
        <taxon>Bacteria</taxon>
        <taxon>Bacillati</taxon>
        <taxon>Actinomycetota</taxon>
        <taxon>Actinomycetes</taxon>
        <taxon>Kitasatosporales</taxon>
        <taxon>Streptomycetaceae</taxon>
        <taxon>Streptomyces</taxon>
    </lineage>
</organism>
<keyword evidence="3" id="KW-1185">Reference proteome</keyword>
<dbReference type="Proteomes" id="UP000286746">
    <property type="component" value="Unassembled WGS sequence"/>
</dbReference>
<evidence type="ECO:0000256" key="1">
    <source>
        <dbReference type="SAM" id="SignalP"/>
    </source>
</evidence>
<reference evidence="2 3" key="1">
    <citation type="submission" date="2018-11" db="EMBL/GenBank/DDBJ databases">
        <title>Whole genome sequence of Streptomyces paromomycinus NBRC 15454(T).</title>
        <authorList>
            <person name="Komaki H."/>
            <person name="Tamura T."/>
        </authorList>
    </citation>
    <scope>NUCLEOTIDE SEQUENCE [LARGE SCALE GENOMIC DNA]</scope>
    <source>
        <strain evidence="2 3">NBRC 15454</strain>
    </source>
</reference>
<feature type="signal peptide" evidence="1">
    <location>
        <begin position="1"/>
        <end position="28"/>
    </location>
</feature>
<accession>A0A401W1J8</accession>